<dbReference type="PANTHER" id="PTHR31885">
    <property type="entry name" value="GH04784P"/>
    <property type="match status" value="1"/>
</dbReference>
<dbReference type="InterPro" id="IPR012506">
    <property type="entry name" value="TMEM86B-like"/>
</dbReference>
<dbReference type="EMBL" id="SODU01000004">
    <property type="protein sequence ID" value="TDW84250.1"/>
    <property type="molecule type" value="Genomic_DNA"/>
</dbReference>
<evidence type="ECO:0000313" key="8">
    <source>
        <dbReference type="EMBL" id="TDW84250.1"/>
    </source>
</evidence>
<proteinExistence type="inferred from homology"/>
<organism evidence="8 9">
    <name type="scientific">Kribbella pratensis</name>
    <dbReference type="NCBI Taxonomy" id="2512112"/>
    <lineage>
        <taxon>Bacteria</taxon>
        <taxon>Bacillati</taxon>
        <taxon>Actinomycetota</taxon>
        <taxon>Actinomycetes</taxon>
        <taxon>Propionibacteriales</taxon>
        <taxon>Kribbellaceae</taxon>
        <taxon>Kribbella</taxon>
    </lineage>
</organism>
<sequence>MSIAYLDRGRCWTNGYWASAVIHLAAVAFDSAVLRLLSKATLMPALAWWVRSCDGPPLLVAALFASAAGDLLMELNFVLPGMAMYAAAHACYVALFSHGARRRSWQVLAAYGVVYLASMVALWPGLGVYRGPVTAYAIMLTATAVTSWWYGGRAGLGGALFLASDAMIGAGLAGHDFPLRNLLLKTAYGAGQYQIALGVLSAGSVGDQSGGSTGRPSVPVVTSSS</sequence>
<feature type="transmembrane region" description="Helical" evidence="7">
    <location>
        <begin position="133"/>
        <end position="151"/>
    </location>
</feature>
<accession>A0ABY2F7H8</accession>
<keyword evidence="4 7" id="KW-1133">Transmembrane helix</keyword>
<dbReference type="PANTHER" id="PTHR31885:SF6">
    <property type="entry name" value="GH04784P"/>
    <property type="match status" value="1"/>
</dbReference>
<gene>
    <name evidence="8" type="ORF">EV137_7057</name>
</gene>
<comment type="subcellular location">
    <subcellularLocation>
        <location evidence="1">Membrane</location>
        <topology evidence="1">Multi-pass membrane protein</topology>
    </subcellularLocation>
</comment>
<dbReference type="RefSeq" id="WP_134132370.1">
    <property type="nucleotide sequence ID" value="NZ_SODU01000004.1"/>
</dbReference>
<comment type="similarity">
    <text evidence="2">Belongs to the TMEM86 family.</text>
</comment>
<feature type="transmembrane region" description="Helical" evidence="7">
    <location>
        <begin position="108"/>
        <end position="127"/>
    </location>
</feature>
<evidence type="ECO:0000313" key="9">
    <source>
        <dbReference type="Proteomes" id="UP000295060"/>
    </source>
</evidence>
<evidence type="ECO:0000256" key="3">
    <source>
        <dbReference type="ARBA" id="ARBA00022692"/>
    </source>
</evidence>
<reference evidence="8 9" key="1">
    <citation type="submission" date="2019-03" db="EMBL/GenBank/DDBJ databases">
        <title>Genomic Encyclopedia of Type Strains, Phase III (KMG-III): the genomes of soil and plant-associated and newly described type strains.</title>
        <authorList>
            <person name="Whitman W."/>
        </authorList>
    </citation>
    <scope>NUCLEOTIDE SEQUENCE [LARGE SCALE GENOMIC DNA]</scope>
    <source>
        <strain evidence="8 9">VKMAc-2574</strain>
    </source>
</reference>
<protein>
    <submittedName>
        <fullName evidence="8">YhhN-like protein</fullName>
    </submittedName>
</protein>
<evidence type="ECO:0000256" key="6">
    <source>
        <dbReference type="SAM" id="MobiDB-lite"/>
    </source>
</evidence>
<keyword evidence="5 7" id="KW-0472">Membrane</keyword>
<evidence type="ECO:0000256" key="7">
    <source>
        <dbReference type="SAM" id="Phobius"/>
    </source>
</evidence>
<dbReference type="Pfam" id="PF07947">
    <property type="entry name" value="YhhN"/>
    <property type="match status" value="1"/>
</dbReference>
<evidence type="ECO:0000256" key="1">
    <source>
        <dbReference type="ARBA" id="ARBA00004141"/>
    </source>
</evidence>
<feature type="transmembrane region" description="Helical" evidence="7">
    <location>
        <begin position="77"/>
        <end position="96"/>
    </location>
</feature>
<evidence type="ECO:0000256" key="5">
    <source>
        <dbReference type="ARBA" id="ARBA00023136"/>
    </source>
</evidence>
<keyword evidence="9" id="KW-1185">Reference proteome</keyword>
<feature type="transmembrane region" description="Helical" evidence="7">
    <location>
        <begin position="15"/>
        <end position="34"/>
    </location>
</feature>
<dbReference type="Proteomes" id="UP000295060">
    <property type="component" value="Unassembled WGS sequence"/>
</dbReference>
<name>A0ABY2F7H8_9ACTN</name>
<feature type="region of interest" description="Disordered" evidence="6">
    <location>
        <begin position="206"/>
        <end position="225"/>
    </location>
</feature>
<comment type="caution">
    <text evidence="8">The sequence shown here is derived from an EMBL/GenBank/DDBJ whole genome shotgun (WGS) entry which is preliminary data.</text>
</comment>
<keyword evidence="3 7" id="KW-0812">Transmembrane</keyword>
<evidence type="ECO:0000256" key="2">
    <source>
        <dbReference type="ARBA" id="ARBA00007375"/>
    </source>
</evidence>
<evidence type="ECO:0000256" key="4">
    <source>
        <dbReference type="ARBA" id="ARBA00022989"/>
    </source>
</evidence>